<dbReference type="Proteomes" id="UP000293360">
    <property type="component" value="Unassembled WGS sequence"/>
</dbReference>
<reference evidence="3 4" key="1">
    <citation type="submission" date="2018-06" db="EMBL/GenBank/DDBJ databases">
        <title>Complete Genomes of Monosporascus.</title>
        <authorList>
            <person name="Robinson A.J."/>
            <person name="Natvig D.O."/>
        </authorList>
    </citation>
    <scope>NUCLEOTIDE SEQUENCE [LARGE SCALE GENOMIC DNA]</scope>
    <source>
        <strain evidence="3 4">CBS 110550</strain>
    </source>
</reference>
<evidence type="ECO:0000313" key="3">
    <source>
        <dbReference type="EMBL" id="RYO87797.1"/>
    </source>
</evidence>
<feature type="compositionally biased region" description="Polar residues" evidence="1">
    <location>
        <begin position="235"/>
        <end position="244"/>
    </location>
</feature>
<proteinExistence type="predicted"/>
<protein>
    <recommendedName>
        <fullName evidence="2">Heterokaryon incompatibility domain-containing protein</fullName>
    </recommendedName>
</protein>
<dbReference type="EMBL" id="QJNU01000741">
    <property type="protein sequence ID" value="RYO87797.1"/>
    <property type="molecule type" value="Genomic_DNA"/>
</dbReference>
<feature type="region of interest" description="Disordered" evidence="1">
    <location>
        <begin position="192"/>
        <end position="245"/>
    </location>
</feature>
<evidence type="ECO:0000259" key="2">
    <source>
        <dbReference type="Pfam" id="PF06985"/>
    </source>
</evidence>
<dbReference type="PANTHER" id="PTHR33112:SF16">
    <property type="entry name" value="HETEROKARYON INCOMPATIBILITY DOMAIN-CONTAINING PROTEIN"/>
    <property type="match status" value="1"/>
</dbReference>
<feature type="domain" description="Heterokaryon incompatibility" evidence="2">
    <location>
        <begin position="274"/>
        <end position="432"/>
    </location>
</feature>
<name>A0A4Q4SWI6_9PEZI</name>
<keyword evidence="4" id="KW-1185">Reference proteome</keyword>
<dbReference type="AlphaFoldDB" id="A0A4Q4SWI6"/>
<comment type="caution">
    <text evidence="3">The sequence shown here is derived from an EMBL/GenBank/DDBJ whole genome shotgun (WGS) entry which is preliminary data.</text>
</comment>
<accession>A0A4Q4SWI6</accession>
<dbReference type="OrthoDB" id="5428863at2759"/>
<evidence type="ECO:0000313" key="4">
    <source>
        <dbReference type="Proteomes" id="UP000293360"/>
    </source>
</evidence>
<gene>
    <name evidence="3" type="ORF">DL764_008819</name>
</gene>
<evidence type="ECO:0000256" key="1">
    <source>
        <dbReference type="SAM" id="MobiDB-lite"/>
    </source>
</evidence>
<feature type="compositionally biased region" description="Acidic residues" evidence="1">
    <location>
        <begin position="210"/>
        <end position="224"/>
    </location>
</feature>
<dbReference type="InterPro" id="IPR010730">
    <property type="entry name" value="HET"/>
</dbReference>
<dbReference type="STRING" id="155417.A0A4Q4SWI6"/>
<organism evidence="3 4">
    <name type="scientific">Monosporascus ibericus</name>
    <dbReference type="NCBI Taxonomy" id="155417"/>
    <lineage>
        <taxon>Eukaryota</taxon>
        <taxon>Fungi</taxon>
        <taxon>Dikarya</taxon>
        <taxon>Ascomycota</taxon>
        <taxon>Pezizomycotina</taxon>
        <taxon>Sordariomycetes</taxon>
        <taxon>Xylariomycetidae</taxon>
        <taxon>Xylariales</taxon>
        <taxon>Xylariales incertae sedis</taxon>
        <taxon>Monosporascus</taxon>
    </lineage>
</organism>
<dbReference type="PANTHER" id="PTHR33112">
    <property type="entry name" value="DOMAIN PROTEIN, PUTATIVE-RELATED"/>
    <property type="match status" value="1"/>
</dbReference>
<dbReference type="Pfam" id="PF06985">
    <property type="entry name" value="HET"/>
    <property type="match status" value="1"/>
</dbReference>
<sequence length="880" mass="99735">MPGAFDTNQRLISVEYGESAAGGPRPPESFICDECHKTDFLSAIRRVEEDPWDLVLVAQRTGLHPDCVLCKLFAAMILPGTYDAVPADKPWKLRAFKNSMGTWKQDNYYFRGIPRVYLYAAENKKHSVKHLNNEKTEKTGLLAVARTRDVRGYAEVAEAQELPSVRFTPAVYDPELVKQWLDASDAIERELSEMSDGETNDGETSVGETSDGETSDGETSEGETSDPGTTEDGRSQSSATNIPSSKPVLEIKGMKVIDCETSEIVNRTTDMEHIALSYVWRLANDDMVSLGLPPSDRSEAEPTRNFLPPSIPRVVHNAMTVVKDLGFRYLWVDQFCIHQSASTEEIEEHLSKMDLIYSSARLTIIAASTQGALPGVGTSRRIPQKFLRLRSPTGANSNSPEEDELTFFTTNPPVDLAVSMSTWFSRGWCFQEEALSCRRLYFTDHEMLFEAYGMERSDSYPDPILPELAPILVAARERFSVGTNIWESLLRENEDGGLYGLEDPRGRFLTESRLFANLLGQYMRKEITFDTDAINAFRGTMKLFSRQDPNFEFLEGIPIFEFTGQRTGHHVMFESGERETVEMSKGVGNITEEDEEDLHRFRNAAFVAYLGWALSSVKARRVGFPSWSWTGWKISTYYLSSQLSNLHFDASKKQLLELEAVESTSGRVIDFGKAPTWFSRDAGNPMFLIGEAMEVPLHLDGLMLPREREERRRKSVVLGLQTSTSMLYQRFSWRMQRLGIKVPRIPLHSTLSDPVTRWLLKVFRFSRLSKCFAADTWEVSFELTDPELSGLSNELREREITRRIGDGRWSCLLLDEADMSAQFLIVSWEQEAKHRLKEYNGYKLRSCSRVGSGRISNGGEASRWFTDDYPDLPVVKFRLG</sequence>